<dbReference type="HOGENOM" id="CLU_2004089_0_0_1"/>
<protein>
    <submittedName>
        <fullName evidence="2 3">Uncharacterized protein</fullName>
    </submittedName>
</protein>
<reference evidence="4" key="1">
    <citation type="submission" date="2010-07" db="EMBL/GenBank/DDBJ databases">
        <title>The genome sequence of Gaeumannomyces graminis var. tritici strain R3-111a-1.</title>
        <authorList>
            <consortium name="The Broad Institute Genome Sequencing Platform"/>
            <person name="Ma L.-J."/>
            <person name="Dead R."/>
            <person name="Young S."/>
            <person name="Zeng Q."/>
            <person name="Koehrsen M."/>
            <person name="Alvarado L."/>
            <person name="Berlin A."/>
            <person name="Chapman S.B."/>
            <person name="Chen Z."/>
            <person name="Freedman E."/>
            <person name="Gellesch M."/>
            <person name="Goldberg J."/>
            <person name="Griggs A."/>
            <person name="Gujja S."/>
            <person name="Heilman E.R."/>
            <person name="Heiman D."/>
            <person name="Hepburn T."/>
            <person name="Howarth C."/>
            <person name="Jen D."/>
            <person name="Larson L."/>
            <person name="Mehta T."/>
            <person name="Neiman D."/>
            <person name="Pearson M."/>
            <person name="Roberts A."/>
            <person name="Saif S."/>
            <person name="Shea T."/>
            <person name="Shenoy N."/>
            <person name="Sisk P."/>
            <person name="Stolte C."/>
            <person name="Sykes S."/>
            <person name="Walk T."/>
            <person name="White J."/>
            <person name="Yandava C."/>
            <person name="Haas B."/>
            <person name="Nusbaum C."/>
            <person name="Birren B."/>
        </authorList>
    </citation>
    <scope>NUCLEOTIDE SEQUENCE [LARGE SCALE GENOMIC DNA]</scope>
    <source>
        <strain evidence="4">R3-111a-1</strain>
    </source>
</reference>
<keyword evidence="4" id="KW-1185">Reference proteome</keyword>
<accession>J3PFI1</accession>
<keyword evidence="1" id="KW-0472">Membrane</keyword>
<dbReference type="VEuPathDB" id="FungiDB:GGTG_12256"/>
<keyword evidence="1" id="KW-1133">Transmembrane helix</keyword>
<reference evidence="3" key="5">
    <citation type="submission" date="2018-04" db="UniProtKB">
        <authorList>
            <consortium name="EnsemblFungi"/>
        </authorList>
    </citation>
    <scope>IDENTIFICATION</scope>
    <source>
        <strain evidence="3">R3-111a-1</strain>
    </source>
</reference>
<reference evidence="2" key="3">
    <citation type="submission" date="2010-09" db="EMBL/GenBank/DDBJ databases">
        <title>Annotation of Gaeumannomyces graminis var. tritici R3-111a-1.</title>
        <authorList>
            <consortium name="The Broad Institute Genome Sequencing Platform"/>
            <person name="Ma L.-J."/>
            <person name="Dead R."/>
            <person name="Young S.K."/>
            <person name="Zeng Q."/>
            <person name="Gargeya S."/>
            <person name="Fitzgerald M."/>
            <person name="Haas B."/>
            <person name="Abouelleil A."/>
            <person name="Alvarado L."/>
            <person name="Arachchi H.M."/>
            <person name="Berlin A."/>
            <person name="Brown A."/>
            <person name="Chapman S.B."/>
            <person name="Chen Z."/>
            <person name="Dunbar C."/>
            <person name="Freedman E."/>
            <person name="Gearin G."/>
            <person name="Gellesch M."/>
            <person name="Goldberg J."/>
            <person name="Griggs A."/>
            <person name="Gujja S."/>
            <person name="Heiman D."/>
            <person name="Howarth C."/>
            <person name="Larson L."/>
            <person name="Lui A."/>
            <person name="MacDonald P.J.P."/>
            <person name="Mehta T."/>
            <person name="Montmayeur A."/>
            <person name="Murphy C."/>
            <person name="Neiman D."/>
            <person name="Pearson M."/>
            <person name="Priest M."/>
            <person name="Roberts A."/>
            <person name="Saif S."/>
            <person name="Shea T."/>
            <person name="Shenoy N."/>
            <person name="Sisk P."/>
            <person name="Stolte C."/>
            <person name="Sykes S."/>
            <person name="Yandava C."/>
            <person name="Wortman J."/>
            <person name="Nusbaum C."/>
            <person name="Birren B."/>
        </authorList>
    </citation>
    <scope>NUCLEOTIDE SEQUENCE</scope>
    <source>
        <strain evidence="2">R3-111a-1</strain>
    </source>
</reference>
<evidence type="ECO:0000313" key="2">
    <source>
        <dbReference type="EMBL" id="EJT70083.1"/>
    </source>
</evidence>
<feature type="transmembrane region" description="Helical" evidence="1">
    <location>
        <begin position="66"/>
        <end position="82"/>
    </location>
</feature>
<dbReference type="GeneID" id="20352714"/>
<reference evidence="2" key="2">
    <citation type="submission" date="2010-07" db="EMBL/GenBank/DDBJ databases">
        <authorList>
            <consortium name="The Broad Institute Genome Sequencing Platform"/>
            <consortium name="Broad Institute Genome Sequencing Center for Infectious Disease"/>
            <person name="Ma L.-J."/>
            <person name="Dead R."/>
            <person name="Young S."/>
            <person name="Zeng Q."/>
            <person name="Koehrsen M."/>
            <person name="Alvarado L."/>
            <person name="Berlin A."/>
            <person name="Chapman S.B."/>
            <person name="Chen Z."/>
            <person name="Freedman E."/>
            <person name="Gellesch M."/>
            <person name="Goldberg J."/>
            <person name="Griggs A."/>
            <person name="Gujja S."/>
            <person name="Heilman E.R."/>
            <person name="Heiman D."/>
            <person name="Hepburn T."/>
            <person name="Howarth C."/>
            <person name="Jen D."/>
            <person name="Larson L."/>
            <person name="Mehta T."/>
            <person name="Neiman D."/>
            <person name="Pearson M."/>
            <person name="Roberts A."/>
            <person name="Saif S."/>
            <person name="Shea T."/>
            <person name="Shenoy N."/>
            <person name="Sisk P."/>
            <person name="Stolte C."/>
            <person name="Sykes S."/>
            <person name="Walk T."/>
            <person name="White J."/>
            <person name="Yandava C."/>
            <person name="Haas B."/>
            <person name="Nusbaum C."/>
            <person name="Birren B."/>
        </authorList>
    </citation>
    <scope>NUCLEOTIDE SEQUENCE</scope>
    <source>
        <strain evidence="2">R3-111a-1</strain>
    </source>
</reference>
<dbReference type="RefSeq" id="XP_009228417.1">
    <property type="nucleotide sequence ID" value="XM_009230153.1"/>
</dbReference>
<dbReference type="EnsemblFungi" id="EJT70083">
    <property type="protein sequence ID" value="EJT70083"/>
    <property type="gene ID" value="GGTG_12256"/>
</dbReference>
<dbReference type="EMBL" id="GL385402">
    <property type="protein sequence ID" value="EJT70083.1"/>
    <property type="molecule type" value="Genomic_DNA"/>
</dbReference>
<reference evidence="3" key="4">
    <citation type="journal article" date="2015" name="G3 (Bethesda)">
        <title>Genome sequences of three phytopathogenic species of the Magnaporthaceae family of fungi.</title>
        <authorList>
            <person name="Okagaki L.H."/>
            <person name="Nunes C.C."/>
            <person name="Sailsbery J."/>
            <person name="Clay B."/>
            <person name="Brown D."/>
            <person name="John T."/>
            <person name="Oh Y."/>
            <person name="Young N."/>
            <person name="Fitzgerald M."/>
            <person name="Haas B.J."/>
            <person name="Zeng Q."/>
            <person name="Young S."/>
            <person name="Adiconis X."/>
            <person name="Fan L."/>
            <person name="Levin J.Z."/>
            <person name="Mitchell T.K."/>
            <person name="Okubara P.A."/>
            <person name="Farman M.L."/>
            <person name="Kohn L.M."/>
            <person name="Birren B."/>
            <person name="Ma L.-J."/>
            <person name="Dean R.A."/>
        </authorList>
    </citation>
    <scope>NUCLEOTIDE SEQUENCE</scope>
    <source>
        <strain evidence="3">R3-111a-1</strain>
    </source>
</reference>
<dbReference type="Proteomes" id="UP000006039">
    <property type="component" value="Unassembled WGS sequence"/>
</dbReference>
<sequence length="124" mass="14244">MLVCFKKSIKSFAKYGFKSVKRKFNTQSLTKRLYFRFGNVFSDIIKHIFKRNAKVCIRIGRLRQSYAAYILIYTLVVGAGTVEKDLKVSYKSLNLKLISYFKGLSSLSGKIRPSFIFSAVTCML</sequence>
<proteinExistence type="predicted"/>
<evidence type="ECO:0000313" key="3">
    <source>
        <dbReference type="EnsemblFungi" id="EJT70083"/>
    </source>
</evidence>
<evidence type="ECO:0000256" key="1">
    <source>
        <dbReference type="SAM" id="Phobius"/>
    </source>
</evidence>
<organism evidence="2">
    <name type="scientific">Gaeumannomyces tritici (strain R3-111a-1)</name>
    <name type="common">Wheat and barley take-all root rot fungus</name>
    <name type="synonym">Gaeumannomyces graminis var. tritici</name>
    <dbReference type="NCBI Taxonomy" id="644352"/>
    <lineage>
        <taxon>Eukaryota</taxon>
        <taxon>Fungi</taxon>
        <taxon>Dikarya</taxon>
        <taxon>Ascomycota</taxon>
        <taxon>Pezizomycotina</taxon>
        <taxon>Sordariomycetes</taxon>
        <taxon>Sordariomycetidae</taxon>
        <taxon>Magnaporthales</taxon>
        <taxon>Magnaporthaceae</taxon>
        <taxon>Gaeumannomyces</taxon>
    </lineage>
</organism>
<evidence type="ECO:0000313" key="4">
    <source>
        <dbReference type="Proteomes" id="UP000006039"/>
    </source>
</evidence>
<gene>
    <name evidence="3" type="primary">20352714</name>
    <name evidence="2" type="ORF">GGTG_12256</name>
</gene>
<keyword evidence="1" id="KW-0812">Transmembrane</keyword>
<name>J3PFI1_GAET3</name>
<dbReference type="AlphaFoldDB" id="J3PFI1"/>